<gene>
    <name evidence="1" type="ORF">LshimejAT787_1200370</name>
</gene>
<evidence type="ECO:0000313" key="1">
    <source>
        <dbReference type="EMBL" id="GLB42588.1"/>
    </source>
</evidence>
<dbReference type="Proteomes" id="UP001063166">
    <property type="component" value="Unassembled WGS sequence"/>
</dbReference>
<organism evidence="1 2">
    <name type="scientific">Lyophyllum shimeji</name>
    <name type="common">Hon-shimeji</name>
    <name type="synonym">Tricholoma shimeji</name>
    <dbReference type="NCBI Taxonomy" id="47721"/>
    <lineage>
        <taxon>Eukaryota</taxon>
        <taxon>Fungi</taxon>
        <taxon>Dikarya</taxon>
        <taxon>Basidiomycota</taxon>
        <taxon>Agaricomycotina</taxon>
        <taxon>Agaricomycetes</taxon>
        <taxon>Agaricomycetidae</taxon>
        <taxon>Agaricales</taxon>
        <taxon>Tricholomatineae</taxon>
        <taxon>Lyophyllaceae</taxon>
        <taxon>Lyophyllum</taxon>
    </lineage>
</organism>
<dbReference type="AlphaFoldDB" id="A0A9P3PVY7"/>
<sequence length="103" mass="11860">MNFKRVKFRVYEHKPHRERRRALRRTEQNIRRVLRRSAVLDPPKLKEGCRGDGQTDPPSSIENVLGSRCYLHEGTEQCESNALAQDNLPPIIIRIAVSIGCIP</sequence>
<comment type="caution">
    <text evidence="1">The sequence shown here is derived from an EMBL/GenBank/DDBJ whole genome shotgun (WGS) entry which is preliminary data.</text>
</comment>
<name>A0A9P3PVY7_LYOSH</name>
<keyword evidence="2" id="KW-1185">Reference proteome</keyword>
<reference evidence="1" key="1">
    <citation type="submission" date="2022-07" db="EMBL/GenBank/DDBJ databases">
        <title>The genome of Lyophyllum shimeji provides insight into the initial evolution of ectomycorrhizal fungal genome.</title>
        <authorList>
            <person name="Kobayashi Y."/>
            <person name="Shibata T."/>
            <person name="Hirakawa H."/>
            <person name="Shigenobu S."/>
            <person name="Nishiyama T."/>
            <person name="Yamada A."/>
            <person name="Hasebe M."/>
            <person name="Kawaguchi M."/>
        </authorList>
    </citation>
    <scope>NUCLEOTIDE SEQUENCE</scope>
    <source>
        <strain evidence="1">AT787</strain>
    </source>
</reference>
<accession>A0A9P3PVY7</accession>
<evidence type="ECO:0000313" key="2">
    <source>
        <dbReference type="Proteomes" id="UP001063166"/>
    </source>
</evidence>
<proteinExistence type="predicted"/>
<dbReference type="EMBL" id="BRPK01000012">
    <property type="protein sequence ID" value="GLB42588.1"/>
    <property type="molecule type" value="Genomic_DNA"/>
</dbReference>
<protein>
    <submittedName>
        <fullName evidence="1">Uncharacterized protein</fullName>
    </submittedName>
</protein>